<dbReference type="Proteomes" id="UP000503088">
    <property type="component" value="Chromosome"/>
</dbReference>
<dbReference type="GO" id="GO:0000287">
    <property type="term" value="F:magnesium ion binding"/>
    <property type="evidence" value="ECO:0007669"/>
    <property type="project" value="InterPro"/>
</dbReference>
<dbReference type="InterPro" id="IPR008278">
    <property type="entry name" value="4-PPantetheinyl_Trfase_dom"/>
</dbReference>
<dbReference type="Pfam" id="PF22624">
    <property type="entry name" value="AASDHPPT_N"/>
    <property type="match status" value="1"/>
</dbReference>
<dbReference type="KEGG" id="kpul:GXN76_11505"/>
<accession>A0A7D4BQR5</accession>
<dbReference type="GO" id="GO:0008897">
    <property type="term" value="F:holo-[acyl-carrier-protein] synthase activity"/>
    <property type="evidence" value="ECO:0007669"/>
    <property type="project" value="InterPro"/>
</dbReference>
<dbReference type="EMBL" id="CP048104">
    <property type="protein sequence ID" value="QKG85031.1"/>
    <property type="molecule type" value="Genomic_DNA"/>
</dbReference>
<dbReference type="PANTHER" id="PTHR12215:SF10">
    <property type="entry name" value="L-AMINOADIPATE-SEMIALDEHYDE DEHYDROGENASE-PHOSPHOPANTETHEINYL TRANSFERASE"/>
    <property type="match status" value="1"/>
</dbReference>
<dbReference type="RefSeq" id="WP_173223302.1">
    <property type="nucleotide sequence ID" value="NZ_CP048104.1"/>
</dbReference>
<feature type="domain" description="4'-phosphopantetheinyl transferase N-terminal" evidence="4">
    <location>
        <begin position="26"/>
        <end position="98"/>
    </location>
</feature>
<feature type="domain" description="4'-phosphopantetheinyl transferase" evidence="3">
    <location>
        <begin position="110"/>
        <end position="213"/>
    </location>
</feature>
<keyword evidence="2 5" id="KW-0808">Transferase</keyword>
<dbReference type="PANTHER" id="PTHR12215">
    <property type="entry name" value="PHOSPHOPANTETHEINE TRANSFERASE"/>
    <property type="match status" value="1"/>
</dbReference>
<dbReference type="InterPro" id="IPR055066">
    <property type="entry name" value="AASDHPPT_N"/>
</dbReference>
<dbReference type="InterPro" id="IPR050559">
    <property type="entry name" value="P-Pant_transferase_sf"/>
</dbReference>
<comment type="similarity">
    <text evidence="1">Belongs to the P-Pant transferase superfamily. Gsp/Sfp/HetI/AcpT family.</text>
</comment>
<reference evidence="5 6" key="1">
    <citation type="submission" date="2020-01" db="EMBL/GenBank/DDBJ databases">
        <authorList>
            <person name="Gulvik C.A."/>
            <person name="Batra D.G."/>
        </authorList>
    </citation>
    <scope>NUCLEOTIDE SEQUENCE [LARGE SCALE GENOMIC DNA]</scope>
    <source>
        <strain evidence="5 6">W9323</strain>
    </source>
</reference>
<evidence type="ECO:0000256" key="2">
    <source>
        <dbReference type="ARBA" id="ARBA00022679"/>
    </source>
</evidence>
<proteinExistence type="inferred from homology"/>
<organism evidence="5 6">
    <name type="scientific">Kroppenstedtia pulmonis</name>
    <dbReference type="NCBI Taxonomy" id="1380685"/>
    <lineage>
        <taxon>Bacteria</taxon>
        <taxon>Bacillati</taxon>
        <taxon>Bacillota</taxon>
        <taxon>Bacilli</taxon>
        <taxon>Bacillales</taxon>
        <taxon>Thermoactinomycetaceae</taxon>
        <taxon>Kroppenstedtia</taxon>
    </lineage>
</organism>
<evidence type="ECO:0000313" key="5">
    <source>
        <dbReference type="EMBL" id="QKG85031.1"/>
    </source>
</evidence>
<dbReference type="InterPro" id="IPR037143">
    <property type="entry name" value="4-PPantetheinyl_Trfase_dom_sf"/>
</dbReference>
<evidence type="ECO:0000259" key="4">
    <source>
        <dbReference type="Pfam" id="PF22624"/>
    </source>
</evidence>
<dbReference type="Pfam" id="PF01648">
    <property type="entry name" value="ACPS"/>
    <property type="match status" value="1"/>
</dbReference>
<protein>
    <submittedName>
        <fullName evidence="5">4'-phosphopantetheinyl transferase superfamily protein</fullName>
    </submittedName>
</protein>
<dbReference type="GO" id="GO:0005829">
    <property type="term" value="C:cytosol"/>
    <property type="evidence" value="ECO:0007669"/>
    <property type="project" value="TreeGrafter"/>
</dbReference>
<dbReference type="SUPFAM" id="SSF56214">
    <property type="entry name" value="4'-phosphopantetheinyl transferase"/>
    <property type="match status" value="2"/>
</dbReference>
<keyword evidence="6" id="KW-1185">Reference proteome</keyword>
<evidence type="ECO:0000313" key="6">
    <source>
        <dbReference type="Proteomes" id="UP000503088"/>
    </source>
</evidence>
<dbReference type="Gene3D" id="3.90.470.20">
    <property type="entry name" value="4'-phosphopantetheinyl transferase domain"/>
    <property type="match status" value="2"/>
</dbReference>
<dbReference type="AlphaFoldDB" id="A0A7D4BQR5"/>
<name>A0A7D4BQR5_9BACL</name>
<evidence type="ECO:0000256" key="1">
    <source>
        <dbReference type="ARBA" id="ARBA00010990"/>
    </source>
</evidence>
<dbReference type="GO" id="GO:0019878">
    <property type="term" value="P:lysine biosynthetic process via aminoadipic acid"/>
    <property type="evidence" value="ECO:0007669"/>
    <property type="project" value="TreeGrafter"/>
</dbReference>
<evidence type="ECO:0000259" key="3">
    <source>
        <dbReference type="Pfam" id="PF01648"/>
    </source>
</evidence>
<sequence length="240" mass="28172">MFSEGDVIDIWTIDLISTGLSVERLRKVLSPEEQRRADRFRFERDRRRYIICRSRLRFLLGQYIGCPAERVGFVYGQWGKPHLDQAGGCWFNVAHSHERALIGVAWNREIGIDLECMRPMPDAEQLAEHFFSEKEKLAIRQTAHREECFFQIWARKEAFIKALGKGLSQPLDQFHVLNEKGETVDRIPDPEKKGTVYQIQDIDIHKGYSAALCVQGENSFTIRYRSLEEEERDDRYIHRL</sequence>
<gene>
    <name evidence="5" type="ORF">GXN76_11505</name>
</gene>